<reference evidence="2" key="1">
    <citation type="journal article" date="2005" name="Nature">
        <title>The map-based sequence of the rice genome.</title>
        <authorList>
            <consortium name="International rice genome sequencing project (IRGSP)"/>
            <person name="Matsumoto T."/>
            <person name="Wu J."/>
            <person name="Kanamori H."/>
            <person name="Katayose Y."/>
            <person name="Fujisawa M."/>
            <person name="Namiki N."/>
            <person name="Mizuno H."/>
            <person name="Yamamoto K."/>
            <person name="Antonio B.A."/>
            <person name="Baba T."/>
            <person name="Sakata K."/>
            <person name="Nagamura Y."/>
            <person name="Aoki H."/>
            <person name="Arikawa K."/>
            <person name="Arita K."/>
            <person name="Bito T."/>
            <person name="Chiden Y."/>
            <person name="Fujitsuka N."/>
            <person name="Fukunaka R."/>
            <person name="Hamada M."/>
            <person name="Harada C."/>
            <person name="Hayashi A."/>
            <person name="Hijishita S."/>
            <person name="Honda M."/>
            <person name="Hosokawa S."/>
            <person name="Ichikawa Y."/>
            <person name="Idonuma A."/>
            <person name="Iijima M."/>
            <person name="Ikeda M."/>
            <person name="Ikeno M."/>
            <person name="Ito K."/>
            <person name="Ito S."/>
            <person name="Ito T."/>
            <person name="Ito Y."/>
            <person name="Ito Y."/>
            <person name="Iwabuchi A."/>
            <person name="Kamiya K."/>
            <person name="Karasawa W."/>
            <person name="Kurita K."/>
            <person name="Katagiri S."/>
            <person name="Kikuta A."/>
            <person name="Kobayashi H."/>
            <person name="Kobayashi N."/>
            <person name="Machita K."/>
            <person name="Maehara T."/>
            <person name="Masukawa M."/>
            <person name="Mizubayashi T."/>
            <person name="Mukai Y."/>
            <person name="Nagasaki H."/>
            <person name="Nagata Y."/>
            <person name="Naito S."/>
            <person name="Nakashima M."/>
            <person name="Nakama Y."/>
            <person name="Nakamichi Y."/>
            <person name="Nakamura M."/>
            <person name="Meguro A."/>
            <person name="Negishi M."/>
            <person name="Ohta I."/>
            <person name="Ohta T."/>
            <person name="Okamoto M."/>
            <person name="Ono N."/>
            <person name="Saji S."/>
            <person name="Sakaguchi M."/>
            <person name="Sakai K."/>
            <person name="Shibata M."/>
            <person name="Shimokawa T."/>
            <person name="Song J."/>
            <person name="Takazaki Y."/>
            <person name="Terasawa K."/>
            <person name="Tsugane M."/>
            <person name="Tsuji K."/>
            <person name="Ueda S."/>
            <person name="Waki K."/>
            <person name="Yamagata H."/>
            <person name="Yamamoto M."/>
            <person name="Yamamoto S."/>
            <person name="Yamane H."/>
            <person name="Yoshiki S."/>
            <person name="Yoshihara R."/>
            <person name="Yukawa K."/>
            <person name="Zhong H."/>
            <person name="Yano M."/>
            <person name="Yuan Q."/>
            <person name="Ouyang S."/>
            <person name="Liu J."/>
            <person name="Jones K.M."/>
            <person name="Gansberger K."/>
            <person name="Moffat K."/>
            <person name="Hill J."/>
            <person name="Bera J."/>
            <person name="Fadrosh D."/>
            <person name="Jin S."/>
            <person name="Johri S."/>
            <person name="Kim M."/>
            <person name="Overton L."/>
            <person name="Reardon M."/>
            <person name="Tsitrin T."/>
            <person name="Vuong H."/>
            <person name="Weaver B."/>
            <person name="Ciecko A."/>
            <person name="Tallon L."/>
            <person name="Jackson J."/>
            <person name="Pai G."/>
            <person name="Aken S.V."/>
            <person name="Utterback T."/>
            <person name="Reidmuller S."/>
            <person name="Feldblyum T."/>
            <person name="Hsiao J."/>
            <person name="Zismann V."/>
            <person name="Iobst S."/>
            <person name="de Vazeille A.R."/>
            <person name="Buell C.R."/>
            <person name="Ying K."/>
            <person name="Li Y."/>
            <person name="Lu T."/>
            <person name="Huang Y."/>
            <person name="Zhao Q."/>
            <person name="Feng Q."/>
            <person name="Zhang L."/>
            <person name="Zhu J."/>
            <person name="Weng Q."/>
            <person name="Mu J."/>
            <person name="Lu Y."/>
            <person name="Fan D."/>
            <person name="Liu Y."/>
            <person name="Guan J."/>
            <person name="Zhang Y."/>
            <person name="Yu S."/>
            <person name="Liu X."/>
            <person name="Zhang Y."/>
            <person name="Hong G."/>
            <person name="Han B."/>
            <person name="Choisne N."/>
            <person name="Demange N."/>
            <person name="Orjeda G."/>
            <person name="Samain S."/>
            <person name="Cattolico L."/>
            <person name="Pelletier E."/>
            <person name="Couloux A."/>
            <person name="Segurens B."/>
            <person name="Wincker P."/>
            <person name="D'Hont A."/>
            <person name="Scarpelli C."/>
            <person name="Weissenbach J."/>
            <person name="Salanoubat M."/>
            <person name="Quetier F."/>
            <person name="Yu Y."/>
            <person name="Kim H.R."/>
            <person name="Rambo T."/>
            <person name="Currie J."/>
            <person name="Collura K."/>
            <person name="Luo M."/>
            <person name="Yang T."/>
            <person name="Ammiraju J.S.S."/>
            <person name="Engler F."/>
            <person name="Soderlund C."/>
            <person name="Wing R.A."/>
            <person name="Palmer L.E."/>
            <person name="de la Bastide M."/>
            <person name="Spiegel L."/>
            <person name="Nascimento L."/>
            <person name="Zutavern T."/>
            <person name="O'Shaughnessy A."/>
            <person name="Dike S."/>
            <person name="Dedhia N."/>
            <person name="Preston R."/>
            <person name="Balija V."/>
            <person name="McCombie W.R."/>
            <person name="Chow T."/>
            <person name="Chen H."/>
            <person name="Chung M."/>
            <person name="Chen C."/>
            <person name="Shaw J."/>
            <person name="Wu H."/>
            <person name="Hsiao K."/>
            <person name="Chao Y."/>
            <person name="Chu M."/>
            <person name="Cheng C."/>
            <person name="Hour A."/>
            <person name="Lee P."/>
            <person name="Lin S."/>
            <person name="Lin Y."/>
            <person name="Liou J."/>
            <person name="Liu S."/>
            <person name="Hsing Y."/>
            <person name="Raghuvanshi S."/>
            <person name="Mohanty A."/>
            <person name="Bharti A.K."/>
            <person name="Gaur A."/>
            <person name="Gupta V."/>
            <person name="Kumar D."/>
            <person name="Ravi V."/>
            <person name="Vij S."/>
            <person name="Kapur A."/>
            <person name="Khurana P."/>
            <person name="Khurana P."/>
            <person name="Khurana J.P."/>
            <person name="Tyagi A.K."/>
            <person name="Gaikwad K."/>
            <person name="Singh A."/>
            <person name="Dalal V."/>
            <person name="Srivastava S."/>
            <person name="Dixit A."/>
            <person name="Pal A.K."/>
            <person name="Ghazi I.A."/>
            <person name="Yadav M."/>
            <person name="Pandit A."/>
            <person name="Bhargava A."/>
            <person name="Sureshbabu K."/>
            <person name="Batra K."/>
            <person name="Sharma T.R."/>
            <person name="Mohapatra T."/>
            <person name="Singh N.K."/>
            <person name="Messing J."/>
            <person name="Nelson A.B."/>
            <person name="Fuks G."/>
            <person name="Kavchok S."/>
            <person name="Keizer G."/>
            <person name="Linton E."/>
            <person name="Llaca V."/>
            <person name="Song R."/>
            <person name="Tanyolac B."/>
            <person name="Young S."/>
            <person name="Ho-Il K."/>
            <person name="Hahn J.H."/>
            <person name="Sangsakoo G."/>
            <person name="Vanavichit A."/>
            <person name="de Mattos Luiz.A.T."/>
            <person name="Zimmer P.D."/>
            <person name="Malone G."/>
            <person name="Dellagostin O."/>
            <person name="de Oliveira A.C."/>
            <person name="Bevan M."/>
            <person name="Bancroft I."/>
            <person name="Minx P."/>
            <person name="Cordum H."/>
            <person name="Wilson R."/>
            <person name="Cheng Z."/>
            <person name="Jin W."/>
            <person name="Jiang J."/>
            <person name="Leong S.A."/>
            <person name="Iwama H."/>
            <person name="Gojobori T."/>
            <person name="Itoh T."/>
            <person name="Niimura Y."/>
            <person name="Fujii Y."/>
            <person name="Habara T."/>
            <person name="Sakai H."/>
            <person name="Sato Y."/>
            <person name="Wilson G."/>
            <person name="Kumar K."/>
            <person name="McCouch S."/>
            <person name="Juretic N."/>
            <person name="Hoen D."/>
            <person name="Wright S."/>
            <person name="Bruskiewich R."/>
            <person name="Bureau T."/>
            <person name="Miyao A."/>
            <person name="Hirochika H."/>
            <person name="Nishikawa T."/>
            <person name="Kadowaki K."/>
            <person name="Sugiura M."/>
            <person name="Burr B."/>
            <person name="Sasaki T."/>
        </authorList>
    </citation>
    <scope>NUCLEOTIDE SEQUENCE [LARGE SCALE GENOMIC DNA]</scope>
    <source>
        <strain evidence="2">cv. Nipponbare</strain>
    </source>
</reference>
<name>A0A0N7KPY9_ORYSJ</name>
<reference evidence="1 2" key="2">
    <citation type="journal article" date="2013" name="Plant Cell Physiol.">
        <title>Rice Annotation Project Database (RAP-DB): an integrative and interactive database for rice genomics.</title>
        <authorList>
            <person name="Sakai H."/>
            <person name="Lee S.S."/>
            <person name="Tanaka T."/>
            <person name="Numa H."/>
            <person name="Kim J."/>
            <person name="Kawahara Y."/>
            <person name="Wakimoto H."/>
            <person name="Yang C.C."/>
            <person name="Iwamoto M."/>
            <person name="Abe T."/>
            <person name="Yamada Y."/>
            <person name="Muto A."/>
            <person name="Inokuchi H."/>
            <person name="Ikemura T."/>
            <person name="Matsumoto T."/>
            <person name="Sasaki T."/>
            <person name="Itoh T."/>
        </authorList>
    </citation>
    <scope>NUCLEOTIDE SEQUENCE [LARGE SCALE GENOMIC DNA]</scope>
    <source>
        <strain evidence="2">cv. Nipponbare</strain>
    </source>
</reference>
<dbReference type="InParanoid" id="A0A0N7KPY9"/>
<sequence length="132" mass="13690">MYNLCWGASGWTPPDSHCPITGACMAADAATLSKDITALPVAAGEAALLKEITALPVGACTVVLLKEITAVPAGCCCCCWKTETGNGAAVLPPAMVVVGMQLAWPGATGEDQRVAQRDIERRKDGFEEQGVQ</sequence>
<evidence type="ECO:0000313" key="2">
    <source>
        <dbReference type="Proteomes" id="UP000059680"/>
    </source>
</evidence>
<keyword evidence="2" id="KW-1185">Reference proteome</keyword>
<proteinExistence type="predicted"/>
<organism evidence="1 2">
    <name type="scientific">Oryza sativa subsp. japonica</name>
    <name type="common">Rice</name>
    <dbReference type="NCBI Taxonomy" id="39947"/>
    <lineage>
        <taxon>Eukaryota</taxon>
        <taxon>Viridiplantae</taxon>
        <taxon>Streptophyta</taxon>
        <taxon>Embryophyta</taxon>
        <taxon>Tracheophyta</taxon>
        <taxon>Spermatophyta</taxon>
        <taxon>Magnoliopsida</taxon>
        <taxon>Liliopsida</taxon>
        <taxon>Poales</taxon>
        <taxon>Poaceae</taxon>
        <taxon>BOP clade</taxon>
        <taxon>Oryzoideae</taxon>
        <taxon>Oryzeae</taxon>
        <taxon>Oryzinae</taxon>
        <taxon>Oryza</taxon>
        <taxon>Oryza sativa</taxon>
    </lineage>
</organism>
<gene>
    <name evidence="1" type="ordered locus">Os08g0458466</name>
    <name evidence="1" type="ORF">OSNPB_080458466</name>
</gene>
<accession>A0A0N7KPY9</accession>
<dbReference type="Proteomes" id="UP000059680">
    <property type="component" value="Chromosome 8"/>
</dbReference>
<dbReference type="AlphaFoldDB" id="A0A0N7KPY9"/>
<protein>
    <submittedName>
        <fullName evidence="1">Os08g0458466 protein</fullName>
    </submittedName>
</protein>
<dbReference type="PaxDb" id="39947-A0A0N7KPY9"/>
<reference evidence="1 2" key="3">
    <citation type="journal article" date="2013" name="Rice">
        <title>Improvement of the Oryza sativa Nipponbare reference genome using next generation sequence and optical map data.</title>
        <authorList>
            <person name="Kawahara Y."/>
            <person name="de la Bastide M."/>
            <person name="Hamilton J.P."/>
            <person name="Kanamori H."/>
            <person name="McCombie W.R."/>
            <person name="Ouyang S."/>
            <person name="Schwartz D.C."/>
            <person name="Tanaka T."/>
            <person name="Wu J."/>
            <person name="Zhou S."/>
            <person name="Childs K.L."/>
            <person name="Davidson R.M."/>
            <person name="Lin H."/>
            <person name="Quesada-Ocampo L."/>
            <person name="Vaillancourt B."/>
            <person name="Sakai H."/>
            <person name="Lee S.S."/>
            <person name="Kim J."/>
            <person name="Numa H."/>
            <person name="Itoh T."/>
            <person name="Buell C.R."/>
            <person name="Matsumoto T."/>
        </authorList>
    </citation>
    <scope>NUCLEOTIDE SEQUENCE [LARGE SCALE GENOMIC DNA]</scope>
    <source>
        <strain evidence="2">cv. Nipponbare</strain>
    </source>
</reference>
<evidence type="ECO:0000313" key="1">
    <source>
        <dbReference type="EMBL" id="BAT05746.1"/>
    </source>
</evidence>
<dbReference type="EMBL" id="AP014964">
    <property type="protein sequence ID" value="BAT05746.1"/>
    <property type="molecule type" value="Genomic_DNA"/>
</dbReference>